<accession>A0A8H5GJY4</accession>
<dbReference type="Proteomes" id="UP000559256">
    <property type="component" value="Unassembled WGS sequence"/>
</dbReference>
<gene>
    <name evidence="1" type="ORF">D9758_009762</name>
</gene>
<proteinExistence type="predicted"/>
<sequence length="179" mass="19686">MWLSTRIPWSSISKGSSEISLNETPRTSYLVSGGGRLLGDASIFITLAMSLAAFDSKPSKGEPPSSSDNKTGIVRHLYGTLLSPRISRHKVSFGGISAFNGFKINSPSDLAKNLRLQPLSLGELLIEERALLDGFSDHEYSMACHWRKHGRISGGINGRTAWVYSCYRCIQVYFEKTAV</sequence>
<protein>
    <submittedName>
        <fullName evidence="1">Uncharacterized protein</fullName>
    </submittedName>
</protein>
<comment type="caution">
    <text evidence="1">The sequence shown here is derived from an EMBL/GenBank/DDBJ whole genome shotgun (WGS) entry which is preliminary data.</text>
</comment>
<reference evidence="1 2" key="1">
    <citation type="journal article" date="2020" name="ISME J.">
        <title>Uncovering the hidden diversity of litter-decomposition mechanisms in mushroom-forming fungi.</title>
        <authorList>
            <person name="Floudas D."/>
            <person name="Bentzer J."/>
            <person name="Ahren D."/>
            <person name="Johansson T."/>
            <person name="Persson P."/>
            <person name="Tunlid A."/>
        </authorList>
    </citation>
    <scope>NUCLEOTIDE SEQUENCE [LARGE SCALE GENOMIC DNA]</scope>
    <source>
        <strain evidence="1 2">CBS 291.85</strain>
    </source>
</reference>
<dbReference type="OrthoDB" id="2789670at2759"/>
<evidence type="ECO:0000313" key="2">
    <source>
        <dbReference type="Proteomes" id="UP000559256"/>
    </source>
</evidence>
<evidence type="ECO:0000313" key="1">
    <source>
        <dbReference type="EMBL" id="KAF5366436.1"/>
    </source>
</evidence>
<keyword evidence="2" id="KW-1185">Reference proteome</keyword>
<dbReference type="AlphaFoldDB" id="A0A8H5GJY4"/>
<name>A0A8H5GJY4_9AGAR</name>
<organism evidence="1 2">
    <name type="scientific">Tetrapyrgos nigripes</name>
    <dbReference type="NCBI Taxonomy" id="182062"/>
    <lineage>
        <taxon>Eukaryota</taxon>
        <taxon>Fungi</taxon>
        <taxon>Dikarya</taxon>
        <taxon>Basidiomycota</taxon>
        <taxon>Agaricomycotina</taxon>
        <taxon>Agaricomycetes</taxon>
        <taxon>Agaricomycetidae</taxon>
        <taxon>Agaricales</taxon>
        <taxon>Marasmiineae</taxon>
        <taxon>Marasmiaceae</taxon>
        <taxon>Tetrapyrgos</taxon>
    </lineage>
</organism>
<dbReference type="EMBL" id="JAACJM010000023">
    <property type="protein sequence ID" value="KAF5366436.1"/>
    <property type="molecule type" value="Genomic_DNA"/>
</dbReference>